<gene>
    <name evidence="1" type="ORF">UX45_C0001G0005</name>
</gene>
<proteinExistence type="predicted"/>
<name>A0A0G1PNG0_9BACT</name>
<dbReference type="EMBL" id="LCMG01000001">
    <property type="protein sequence ID" value="KKU34296.1"/>
    <property type="molecule type" value="Genomic_DNA"/>
</dbReference>
<evidence type="ECO:0000313" key="1">
    <source>
        <dbReference type="EMBL" id="KKU34296.1"/>
    </source>
</evidence>
<reference evidence="1 2" key="1">
    <citation type="journal article" date="2015" name="Nature">
        <title>rRNA introns, odd ribosomes, and small enigmatic genomes across a large radiation of phyla.</title>
        <authorList>
            <person name="Brown C.T."/>
            <person name="Hug L.A."/>
            <person name="Thomas B.C."/>
            <person name="Sharon I."/>
            <person name="Castelle C.J."/>
            <person name="Singh A."/>
            <person name="Wilkins M.J."/>
            <person name="Williams K.H."/>
            <person name="Banfield J.F."/>
        </authorList>
    </citation>
    <scope>NUCLEOTIDE SEQUENCE [LARGE SCALE GENOMIC DNA]</scope>
</reference>
<evidence type="ECO:0000313" key="2">
    <source>
        <dbReference type="Proteomes" id="UP000034705"/>
    </source>
</evidence>
<organism evidence="1 2">
    <name type="scientific">Candidatus Uhrbacteria bacterium GW2011_GWF2_46_218</name>
    <dbReference type="NCBI Taxonomy" id="1619001"/>
    <lineage>
        <taxon>Bacteria</taxon>
        <taxon>Candidatus Uhriibacteriota</taxon>
    </lineage>
</organism>
<sequence length="449" mass="52098">MKRLSLESAPSFPIEMRMASFSRSSLPEPYRDQFDFLRQEIIDFAASHGIPREALAKPDLLREAANKLPTPDLERLAVLLERFKHLIVHREPYRETQAEILEYAETFYNLREQYTLQCDLFKRLKLLQVGYLSEPVDTERTQGLSALFRSLLPFGKKKRVRKEPPKKGKEFFFVYGIDGKQYTFPTLEEVAERLYRQQERLHIKRDQGFTKLLLVPFGMRLEDLFSIYFRKFLTGYQEAHPNFGLKGDGLMSGYDDFVHVDRGSNPRLFYYPRFFRETDHQGKTKPQILRERVAQGVSCPGWNISLFQPLEPDDLYSKGFASISRHDYTQGKECLRPCLSVGRPPHEYLSLLEDAKANPDSPYHGETGMTPEDWITAFMVHLEETGRPLDDFLGPGESEAYLLGSFFPANYCFMPYARWDNHFGKPGMSKGTMPAESYENIGARFLVQI</sequence>
<accession>A0A0G1PNG0</accession>
<dbReference type="Proteomes" id="UP000034705">
    <property type="component" value="Unassembled WGS sequence"/>
</dbReference>
<dbReference type="AlphaFoldDB" id="A0A0G1PNG0"/>
<protein>
    <submittedName>
        <fullName evidence="1">Uncharacterized protein</fullName>
    </submittedName>
</protein>
<comment type="caution">
    <text evidence="1">The sequence shown here is derived from an EMBL/GenBank/DDBJ whole genome shotgun (WGS) entry which is preliminary data.</text>
</comment>